<accession>R7TSZ3</accession>
<name>R7TSZ3_CAPTE</name>
<dbReference type="HOGENOM" id="CLU_807102_0_0_1"/>
<reference evidence="2 4" key="2">
    <citation type="journal article" date="2013" name="Nature">
        <title>Insights into bilaterian evolution from three spiralian genomes.</title>
        <authorList>
            <person name="Simakov O."/>
            <person name="Marletaz F."/>
            <person name="Cho S.J."/>
            <person name="Edsinger-Gonzales E."/>
            <person name="Havlak P."/>
            <person name="Hellsten U."/>
            <person name="Kuo D.H."/>
            <person name="Larsson T."/>
            <person name="Lv J."/>
            <person name="Arendt D."/>
            <person name="Savage R."/>
            <person name="Osoegawa K."/>
            <person name="de Jong P."/>
            <person name="Grimwood J."/>
            <person name="Chapman J.A."/>
            <person name="Shapiro H."/>
            <person name="Aerts A."/>
            <person name="Otillar R.P."/>
            <person name="Terry A.Y."/>
            <person name="Boore J.L."/>
            <person name="Grigoriev I.V."/>
            <person name="Lindberg D.R."/>
            <person name="Seaver E.C."/>
            <person name="Weisblat D.A."/>
            <person name="Putnam N.H."/>
            <person name="Rokhsar D.S."/>
        </authorList>
    </citation>
    <scope>NUCLEOTIDE SEQUENCE</scope>
    <source>
        <strain evidence="2 4">I ESC-2004</strain>
    </source>
</reference>
<gene>
    <name evidence="2" type="ORF">CAPTEDRAFT_192066</name>
</gene>
<keyword evidence="4" id="KW-1185">Reference proteome</keyword>
<reference evidence="3" key="3">
    <citation type="submission" date="2015-06" db="UniProtKB">
        <authorList>
            <consortium name="EnsemblMetazoa"/>
        </authorList>
    </citation>
    <scope>IDENTIFICATION</scope>
</reference>
<dbReference type="EnsemblMetazoa" id="CapteT192066">
    <property type="protein sequence ID" value="CapteP192066"/>
    <property type="gene ID" value="CapteG192066"/>
</dbReference>
<reference evidence="4" key="1">
    <citation type="submission" date="2012-12" db="EMBL/GenBank/DDBJ databases">
        <authorList>
            <person name="Hellsten U."/>
            <person name="Grimwood J."/>
            <person name="Chapman J.A."/>
            <person name="Shapiro H."/>
            <person name="Aerts A."/>
            <person name="Otillar R.P."/>
            <person name="Terry A.Y."/>
            <person name="Boore J.L."/>
            <person name="Simakov O."/>
            <person name="Marletaz F."/>
            <person name="Cho S.-J."/>
            <person name="Edsinger-Gonzales E."/>
            <person name="Havlak P."/>
            <person name="Kuo D.-H."/>
            <person name="Larsson T."/>
            <person name="Lv J."/>
            <person name="Arendt D."/>
            <person name="Savage R."/>
            <person name="Osoegawa K."/>
            <person name="de Jong P."/>
            <person name="Lindberg D.R."/>
            <person name="Seaver E.C."/>
            <person name="Weisblat D.A."/>
            <person name="Putnam N.H."/>
            <person name="Grigoriev I.V."/>
            <person name="Rokhsar D.S."/>
        </authorList>
    </citation>
    <scope>NUCLEOTIDE SEQUENCE</scope>
    <source>
        <strain evidence="4">I ESC-2004</strain>
    </source>
</reference>
<dbReference type="Proteomes" id="UP000014760">
    <property type="component" value="Unassembled WGS sequence"/>
</dbReference>
<dbReference type="OrthoDB" id="71166at2759"/>
<dbReference type="AlphaFoldDB" id="R7TSZ3"/>
<evidence type="ECO:0000313" key="2">
    <source>
        <dbReference type="EMBL" id="ELT96759.1"/>
    </source>
</evidence>
<evidence type="ECO:0000256" key="1">
    <source>
        <dbReference type="SAM" id="MobiDB-lite"/>
    </source>
</evidence>
<sequence>MVNVFYENLAKLMDEHHFEASSIYNCDETGVTTVQKPKDVITARGKKQVGSLTSGERGELVTAVFTINAAGHVLPPMFIFPRVNYREHFINGAAPGSIGKATRSESYLGIVLLTIPPHTLHKLQGPFKAAYNRATDAWLRSHPGKTISIYDIPALAYEAQMQAMTARNIISGFRFTGIFPFNKNLFTDSEFASAMVTDRPMNDIRNPPISPPSANLIQALKHNKYKAHSQARPRNKPKKGDRKKGTSKVLTSTSVREEIFAAQSTKESKERKEKQPKGRKQKAPKKALFPKSPPASRLESDSSDSDVEISYLESDSDFEDDEGENLIEGDYVIVKVKGKLRDVNYIARVDQLGNEYEGIFSKKNTSKEGSFFFVPDEDNGASFAASDVIRKLPTPKSVGGSARRSCQLQFSCDLTNNE</sequence>
<dbReference type="EMBL" id="AMQN01011164">
    <property type="status" value="NOT_ANNOTATED_CDS"/>
    <property type="molecule type" value="Genomic_DNA"/>
</dbReference>
<feature type="region of interest" description="Disordered" evidence="1">
    <location>
        <begin position="223"/>
        <end position="306"/>
    </location>
</feature>
<evidence type="ECO:0000313" key="4">
    <source>
        <dbReference type="Proteomes" id="UP000014760"/>
    </source>
</evidence>
<proteinExistence type="predicted"/>
<evidence type="ECO:0008006" key="5">
    <source>
        <dbReference type="Google" id="ProtNLM"/>
    </source>
</evidence>
<dbReference type="OMA" id="SRIWNVD"/>
<protein>
    <recommendedName>
        <fullName evidence="5">DDE-1 domain-containing protein</fullName>
    </recommendedName>
</protein>
<organism evidence="2">
    <name type="scientific">Capitella teleta</name>
    <name type="common">Polychaete worm</name>
    <dbReference type="NCBI Taxonomy" id="283909"/>
    <lineage>
        <taxon>Eukaryota</taxon>
        <taxon>Metazoa</taxon>
        <taxon>Spiralia</taxon>
        <taxon>Lophotrochozoa</taxon>
        <taxon>Annelida</taxon>
        <taxon>Polychaeta</taxon>
        <taxon>Sedentaria</taxon>
        <taxon>Scolecida</taxon>
        <taxon>Capitellidae</taxon>
        <taxon>Capitella</taxon>
    </lineage>
</organism>
<feature type="compositionally biased region" description="Basic residues" evidence="1">
    <location>
        <begin position="223"/>
        <end position="246"/>
    </location>
</feature>
<feature type="compositionally biased region" description="Basic and acidic residues" evidence="1">
    <location>
        <begin position="266"/>
        <end position="276"/>
    </location>
</feature>
<dbReference type="EMBL" id="KB308726">
    <property type="protein sequence ID" value="ELT96759.1"/>
    <property type="molecule type" value="Genomic_DNA"/>
</dbReference>
<evidence type="ECO:0000313" key="3">
    <source>
        <dbReference type="EnsemblMetazoa" id="CapteP192066"/>
    </source>
</evidence>